<dbReference type="SUPFAM" id="SSF53720">
    <property type="entry name" value="ALDH-like"/>
    <property type="match status" value="1"/>
</dbReference>
<dbReference type="RefSeq" id="WP_184856665.1">
    <property type="nucleotide sequence ID" value="NZ_JACHLK010000003.1"/>
</dbReference>
<dbReference type="FunFam" id="3.40.605.10:FF:000007">
    <property type="entry name" value="NAD/NADP-dependent betaine aldehyde dehydrogenase"/>
    <property type="match status" value="1"/>
</dbReference>
<proteinExistence type="inferred from homology"/>
<dbReference type="PROSITE" id="PS00070">
    <property type="entry name" value="ALDEHYDE_DEHYDR_CYS"/>
    <property type="match status" value="1"/>
</dbReference>
<evidence type="ECO:0000256" key="2">
    <source>
        <dbReference type="ARBA" id="ARBA00011738"/>
    </source>
</evidence>
<evidence type="ECO:0000256" key="4">
    <source>
        <dbReference type="ARBA" id="ARBA00024226"/>
    </source>
</evidence>
<evidence type="ECO:0000259" key="10">
    <source>
        <dbReference type="Pfam" id="PF00171"/>
    </source>
</evidence>
<comment type="catalytic activity">
    <reaction evidence="5">
        <text>an aldehyde + NAD(+) + H2O = a carboxylate + NADH + 2 H(+)</text>
        <dbReference type="Rhea" id="RHEA:16185"/>
        <dbReference type="ChEBI" id="CHEBI:15377"/>
        <dbReference type="ChEBI" id="CHEBI:15378"/>
        <dbReference type="ChEBI" id="CHEBI:17478"/>
        <dbReference type="ChEBI" id="CHEBI:29067"/>
        <dbReference type="ChEBI" id="CHEBI:57540"/>
        <dbReference type="ChEBI" id="CHEBI:57945"/>
        <dbReference type="EC" id="1.2.1.3"/>
    </reaction>
</comment>
<evidence type="ECO:0000256" key="5">
    <source>
        <dbReference type="ARBA" id="ARBA00049194"/>
    </source>
</evidence>
<dbReference type="AlphaFoldDB" id="A0A7X0PCX4"/>
<dbReference type="EMBL" id="JACHLK010000003">
    <property type="protein sequence ID" value="MBB6559236.1"/>
    <property type="molecule type" value="Genomic_DNA"/>
</dbReference>
<dbReference type="FunFam" id="3.40.309.10:FF:000012">
    <property type="entry name" value="Betaine aldehyde dehydrogenase"/>
    <property type="match status" value="1"/>
</dbReference>
<comment type="subunit">
    <text evidence="2">Homodimer.</text>
</comment>
<evidence type="ECO:0000256" key="8">
    <source>
        <dbReference type="ARBA" id="ARBA00066857"/>
    </source>
</evidence>
<comment type="similarity">
    <text evidence="1">Belongs to the aldehyde dehydrogenase family.</text>
</comment>
<comment type="function">
    <text evidence="7">Involved in the toluene-4-sulfonate degradation pathway. Does not discriminate between the sulfonate and the carboxyl substituents and can also be involved in the p-toluenecarboxylate degradation pathway.</text>
</comment>
<dbReference type="PANTHER" id="PTHR42804:SF1">
    <property type="entry name" value="ALDEHYDE DEHYDROGENASE-RELATED"/>
    <property type="match status" value="1"/>
</dbReference>
<dbReference type="EC" id="1.2.1.3" evidence="4"/>
<accession>A0A7X0PCX4</accession>
<comment type="catalytic activity">
    <reaction evidence="6">
        <text>4-(hydroxymethyl)benzenesulfonate + NAD(+) = 4-formylbenzenesulfonate + NADH + H(+)</text>
        <dbReference type="Rhea" id="RHEA:24412"/>
        <dbReference type="ChEBI" id="CHEBI:11944"/>
        <dbReference type="ChEBI" id="CHEBI:11987"/>
        <dbReference type="ChEBI" id="CHEBI:15378"/>
        <dbReference type="ChEBI" id="CHEBI:57540"/>
        <dbReference type="ChEBI" id="CHEBI:57945"/>
        <dbReference type="EC" id="1.1.1.257"/>
    </reaction>
</comment>
<evidence type="ECO:0000313" key="11">
    <source>
        <dbReference type="EMBL" id="MBB6559236.1"/>
    </source>
</evidence>
<comment type="caution">
    <text evidence="11">The sequence shown here is derived from an EMBL/GenBank/DDBJ whole genome shotgun (WGS) entry which is preliminary data.</text>
</comment>
<dbReference type="PANTHER" id="PTHR42804">
    <property type="entry name" value="ALDEHYDE DEHYDROGENASE"/>
    <property type="match status" value="1"/>
</dbReference>
<dbReference type="GO" id="GO:0004029">
    <property type="term" value="F:aldehyde dehydrogenase (NAD+) activity"/>
    <property type="evidence" value="ECO:0007669"/>
    <property type="project" value="UniProtKB-EC"/>
</dbReference>
<dbReference type="InterPro" id="IPR016160">
    <property type="entry name" value="Ald_DH_CS_CYS"/>
</dbReference>
<dbReference type="Gene3D" id="3.40.309.10">
    <property type="entry name" value="Aldehyde Dehydrogenase, Chain A, domain 2"/>
    <property type="match status" value="1"/>
</dbReference>
<evidence type="ECO:0000256" key="7">
    <source>
        <dbReference type="ARBA" id="ARBA00056807"/>
    </source>
</evidence>
<dbReference type="InterPro" id="IPR016162">
    <property type="entry name" value="Ald_DH_N"/>
</dbReference>
<dbReference type="EC" id="1.1.1.257" evidence="8"/>
<keyword evidence="3 11" id="KW-0560">Oxidoreductase</keyword>
<protein>
    <recommendedName>
        <fullName evidence="9">Toluenesulfonate aldehyde dehydrogenase TsaD</fullName>
        <ecNumber evidence="8">1.1.1.257</ecNumber>
        <ecNumber evidence="4">1.2.1.3</ecNumber>
    </recommendedName>
</protein>
<dbReference type="CDD" id="cd07138">
    <property type="entry name" value="ALDH_CddD_SSP0762"/>
    <property type="match status" value="1"/>
</dbReference>
<name>A0A7X0PCX4_9BURK</name>
<evidence type="ECO:0000256" key="6">
    <source>
        <dbReference type="ARBA" id="ARBA00051407"/>
    </source>
</evidence>
<dbReference type="Gene3D" id="3.40.605.10">
    <property type="entry name" value="Aldehyde Dehydrogenase, Chain A, domain 1"/>
    <property type="match status" value="1"/>
</dbReference>
<dbReference type="InterPro" id="IPR015590">
    <property type="entry name" value="Aldehyde_DH_dom"/>
</dbReference>
<dbReference type="GO" id="GO:0018462">
    <property type="term" value="F:4-(hydroxymethyl)benzenesulfonate dehydrogenase activity"/>
    <property type="evidence" value="ECO:0007669"/>
    <property type="project" value="UniProtKB-EC"/>
</dbReference>
<evidence type="ECO:0000313" key="12">
    <source>
        <dbReference type="Proteomes" id="UP000575083"/>
    </source>
</evidence>
<organism evidence="11 12">
    <name type="scientific">Acidovorax soli</name>
    <dbReference type="NCBI Taxonomy" id="592050"/>
    <lineage>
        <taxon>Bacteria</taxon>
        <taxon>Pseudomonadati</taxon>
        <taxon>Pseudomonadota</taxon>
        <taxon>Betaproteobacteria</taxon>
        <taxon>Burkholderiales</taxon>
        <taxon>Comamonadaceae</taxon>
        <taxon>Acidovorax</taxon>
    </lineage>
</organism>
<dbReference type="InterPro" id="IPR016163">
    <property type="entry name" value="Ald_DH_C"/>
</dbReference>
<keyword evidence="12" id="KW-1185">Reference proteome</keyword>
<feature type="domain" description="Aldehyde dehydrogenase" evidence="10">
    <location>
        <begin position="13"/>
        <end position="469"/>
    </location>
</feature>
<dbReference type="InterPro" id="IPR016161">
    <property type="entry name" value="Ald_DH/histidinol_DH"/>
</dbReference>
<evidence type="ECO:0000256" key="1">
    <source>
        <dbReference type="ARBA" id="ARBA00009986"/>
    </source>
</evidence>
<reference evidence="11 12" key="1">
    <citation type="submission" date="2020-08" db="EMBL/GenBank/DDBJ databases">
        <title>Functional genomics of gut bacteria from endangered species of beetles.</title>
        <authorList>
            <person name="Carlos-Shanley C."/>
        </authorList>
    </citation>
    <scope>NUCLEOTIDE SEQUENCE [LARGE SCALE GENOMIC DNA]</scope>
    <source>
        <strain evidence="11 12">S00198</strain>
    </source>
</reference>
<sequence length="481" mass="50775">MQEHLNFYIDGAWVPAQGTRTQDVIDPFTEQPVARIALGDARDLDRAVAAARRAFPAWAAQSREQRLAVLQAVIAAYEARMDAIAMAVSLEMGAPLTLARQAHAVAGLSHLKQAAQVLAGYAFDEVLNRTRITREPIGVCGLITPWNWPLNQIACKVGPALAAGCTVVLKPSETAPLSALLFAQVLHEAGVPPGVFNLVNGDGPGVGAAMAAHADIDMLSFTGSTRAGVAVAKAAADTVKRVAQELGGKSPHLLIDGVDLASAVRQAALQCFRNSGQSCNAPTRLLVPAHLHAAATAIAVEAAQSLRPGDPRDAATTLGPVANAVQYAKVRECIATGLREGAQLATGGLERPEGLAQGYFVQPTVFAHVSNTMAVAREEIFGPVLCILPYGSEEEAIAMANDTVYGLSAYVSAPDLAHARRIARRLRAGMVHLNGARADHAAPFGGYRQSGNGREWGRMGFEEFLEAKSMFGYEEEQQQAA</sequence>
<evidence type="ECO:0000256" key="3">
    <source>
        <dbReference type="ARBA" id="ARBA00023002"/>
    </source>
</evidence>
<dbReference type="Pfam" id="PF00171">
    <property type="entry name" value="Aldedh"/>
    <property type="match status" value="1"/>
</dbReference>
<gene>
    <name evidence="11" type="ORF">HNP48_001903</name>
</gene>
<evidence type="ECO:0000256" key="9">
    <source>
        <dbReference type="ARBA" id="ARBA00079883"/>
    </source>
</evidence>
<dbReference type="Proteomes" id="UP000575083">
    <property type="component" value="Unassembled WGS sequence"/>
</dbReference>